<dbReference type="SMART" id="SM00326">
    <property type="entry name" value="SH3"/>
    <property type="match status" value="1"/>
</dbReference>
<comment type="subcellular location">
    <subcellularLocation>
        <location evidence="1">Cytoplasm</location>
    </subcellularLocation>
</comment>
<dbReference type="Pfam" id="PF16172">
    <property type="entry name" value="DOCK_N"/>
    <property type="match status" value="1"/>
</dbReference>
<dbReference type="GO" id="GO:0005085">
    <property type="term" value="F:guanyl-nucleotide exchange factor activity"/>
    <property type="evidence" value="ECO:0007669"/>
    <property type="project" value="InterPro"/>
</dbReference>
<evidence type="ECO:0000256" key="5">
    <source>
        <dbReference type="PROSITE-ProRule" id="PRU00192"/>
    </source>
</evidence>
<evidence type="ECO:0000256" key="2">
    <source>
        <dbReference type="ARBA" id="ARBA00022443"/>
    </source>
</evidence>
<dbReference type="InterPro" id="IPR016024">
    <property type="entry name" value="ARM-type_fold"/>
</dbReference>
<dbReference type="EMBL" id="JARGDH010000002">
    <property type="protein sequence ID" value="KAL0276595.1"/>
    <property type="molecule type" value="Genomic_DNA"/>
</dbReference>
<dbReference type="GO" id="GO:0005886">
    <property type="term" value="C:plasma membrane"/>
    <property type="evidence" value="ECO:0007669"/>
    <property type="project" value="TreeGrafter"/>
</dbReference>
<dbReference type="PROSITE" id="PS51650">
    <property type="entry name" value="C2_DOCK"/>
    <property type="match status" value="1"/>
</dbReference>
<dbReference type="GO" id="GO:0007264">
    <property type="term" value="P:small GTPase-mediated signal transduction"/>
    <property type="evidence" value="ECO:0007669"/>
    <property type="project" value="InterPro"/>
</dbReference>
<evidence type="ECO:0008006" key="10">
    <source>
        <dbReference type="Google" id="ProtNLM"/>
    </source>
</evidence>
<reference evidence="9" key="1">
    <citation type="journal article" date="2024" name="Gigascience">
        <title>Chromosome-level genome of the poultry shaft louse Menopon gallinae provides insight into the host-switching and adaptive evolution of parasitic lice.</title>
        <authorList>
            <person name="Xu Y."/>
            <person name="Ma L."/>
            <person name="Liu S."/>
            <person name="Liang Y."/>
            <person name="Liu Q."/>
            <person name="He Z."/>
            <person name="Tian L."/>
            <person name="Duan Y."/>
            <person name="Cai W."/>
            <person name="Li H."/>
            <person name="Song F."/>
        </authorList>
    </citation>
    <scope>NUCLEOTIDE SEQUENCE</scope>
    <source>
        <strain evidence="9">Cailab_2023a</strain>
    </source>
</reference>
<evidence type="ECO:0000256" key="1">
    <source>
        <dbReference type="ARBA" id="ARBA00004496"/>
    </source>
</evidence>
<dbReference type="InterPro" id="IPR047026">
    <property type="entry name" value="DOCK1_C2"/>
</dbReference>
<dbReference type="InterPro" id="IPR027007">
    <property type="entry name" value="C2_DOCK-type_domain"/>
</dbReference>
<dbReference type="Gene3D" id="2.60.40.150">
    <property type="entry name" value="C2 domain"/>
    <property type="match status" value="1"/>
</dbReference>
<dbReference type="PROSITE" id="PS50002">
    <property type="entry name" value="SH3"/>
    <property type="match status" value="1"/>
</dbReference>
<evidence type="ECO:0000256" key="4">
    <source>
        <dbReference type="ARBA" id="ARBA00022553"/>
    </source>
</evidence>
<dbReference type="InterPro" id="IPR032376">
    <property type="entry name" value="DOCK_N"/>
</dbReference>
<keyword evidence="3" id="KW-0963">Cytoplasm</keyword>
<dbReference type="GO" id="GO:0005737">
    <property type="term" value="C:cytoplasm"/>
    <property type="evidence" value="ECO:0007669"/>
    <property type="project" value="UniProtKB-SubCell"/>
</dbReference>
<dbReference type="InterPro" id="IPR026791">
    <property type="entry name" value="DOCK"/>
</dbReference>
<evidence type="ECO:0000256" key="3">
    <source>
        <dbReference type="ARBA" id="ARBA00022490"/>
    </source>
</evidence>
<sequence length="990" mass="113945">MKWEAVREGDRHGVAIYNYIERKDFHLSLFVGEAVYLYQELGDWYLGWKILDKSAKGVFPKSYVTIKNNEVQHPIIQEITTVVQEWGSILKNLYVNHSDKVKDIENRIYKLVRYRSEILSGALPVDEMREMKHRVASLIDLGNHVLGLDMVVRDEECNIMNPDTSSTIQLYWQHQKASENIKKHKNDTHRRSKSPVSFNQYSHILFLCMRNFVCKVNEDVELLLSLYDGKGVPFTENYVIRWSKDGFVRDINQTHSLRALFTDLGSGDLEREKVYLVCHIIRLGAMEYKDNDKDLAKRNTLTNKKSYNLTVDFMRRPFGVAAMDITLYMSGKIEGNEEVDNFIPFFPCEKDNLEQTLKRAIFNKDITQKEHKGQGLWVSLKLLHGDLKQVREENPHLVLGNVAIARKMGFPEVILPGDVRNDLYLTLINADFSKGSKTTDKNVQVTVTVCNDRGQLIPDVIYIGGGVEALNEFKSVIYYHEDKPKWNEIFKVAVPIDEFKSSHLKFTFKHRSSNETKDKAEKPFAMSYVKLMQENGTTVCDGSHSLCVYKLDHRKYDENDVGYLNLPWCRTDEKIDKNQIPGLSFSNKDYFYISTNVCSTKLTQNVELLGLLNWSGRLDDLEYSLKALMKVDGKEIVKYLQDVLDALFNILMQNSDSELYDDLVFKCILHIIGLVADRKYQHFEPVLDVYIEESFSATLAYNKLMVVLKSHVESASANEEKKDFYLKLMKSLQYVFRFIVRSRMLFSELYGGKGQEQFELSLKALLNSIVDLMGDDAQDAQHVRLIQGSCVRHLPSAIPDILKVFKAQDLSYIFAELIKKIPTQILVKHKLTTVNELVKGPLFLIPESRAILLPAITCLIRNLLESRNEGRGNWTYRQQTKSAEKLSRVLGASGAKLVKTPQSRNTEVDHCVAVLSDIMELLYRNDIGPTIYDITEVMLTVLRTVIQTSISLERDHSAVAPLVVIMLSIFRQMSPHHFKDVRHPLHHHLR</sequence>
<protein>
    <recommendedName>
        <fullName evidence="10">C2 DOCK-type domain-containing protein</fullName>
    </recommendedName>
</protein>
<dbReference type="InterPro" id="IPR036028">
    <property type="entry name" value="SH3-like_dom_sf"/>
</dbReference>
<evidence type="ECO:0000313" key="9">
    <source>
        <dbReference type="EMBL" id="KAL0276595.1"/>
    </source>
</evidence>
<dbReference type="Gene3D" id="1.20.1270.350">
    <property type="entry name" value="Dedicator of cytokinesis N-terminal subdomain"/>
    <property type="match status" value="1"/>
</dbReference>
<dbReference type="GO" id="GO:0016477">
    <property type="term" value="P:cell migration"/>
    <property type="evidence" value="ECO:0007669"/>
    <property type="project" value="TreeGrafter"/>
</dbReference>
<dbReference type="AlphaFoldDB" id="A0AAW2I547"/>
<keyword evidence="4" id="KW-0597">Phosphoprotein</keyword>
<organism evidence="9">
    <name type="scientific">Menopon gallinae</name>
    <name type="common">poultry shaft louse</name>
    <dbReference type="NCBI Taxonomy" id="328185"/>
    <lineage>
        <taxon>Eukaryota</taxon>
        <taxon>Metazoa</taxon>
        <taxon>Ecdysozoa</taxon>
        <taxon>Arthropoda</taxon>
        <taxon>Hexapoda</taxon>
        <taxon>Insecta</taxon>
        <taxon>Pterygota</taxon>
        <taxon>Neoptera</taxon>
        <taxon>Paraneoptera</taxon>
        <taxon>Psocodea</taxon>
        <taxon>Troctomorpha</taxon>
        <taxon>Phthiraptera</taxon>
        <taxon>Amblycera</taxon>
        <taxon>Menoponidae</taxon>
        <taxon>Menopon</taxon>
    </lineage>
</organism>
<dbReference type="PANTHER" id="PTHR45653:SF10">
    <property type="entry name" value="MYOBLAST CITY, ISOFORM B"/>
    <property type="match status" value="1"/>
</dbReference>
<dbReference type="Pfam" id="PF23554">
    <property type="entry name" value="TPR_DOCK"/>
    <property type="match status" value="1"/>
</dbReference>
<dbReference type="InterPro" id="IPR056372">
    <property type="entry name" value="TPR_DOCK"/>
</dbReference>
<dbReference type="CDD" id="cd11872">
    <property type="entry name" value="SH3_DOCK_AB"/>
    <property type="match status" value="1"/>
</dbReference>
<dbReference type="Gene3D" id="2.30.30.40">
    <property type="entry name" value="SH3 Domains"/>
    <property type="match status" value="1"/>
</dbReference>
<dbReference type="PANTHER" id="PTHR45653">
    <property type="entry name" value="DEDICATOR OF CYTOKINESIS"/>
    <property type="match status" value="1"/>
</dbReference>
<dbReference type="SUPFAM" id="SSF50044">
    <property type="entry name" value="SH3-domain"/>
    <property type="match status" value="1"/>
</dbReference>
<comment type="caution">
    <text evidence="9">The sequence shown here is derived from an EMBL/GenBank/DDBJ whole genome shotgun (WGS) entry which is preliminary data.</text>
</comment>
<accession>A0AAW2I547</accession>
<dbReference type="Pfam" id="PF14429">
    <property type="entry name" value="DOCK-C2"/>
    <property type="match status" value="1"/>
</dbReference>
<evidence type="ECO:0000256" key="6">
    <source>
        <dbReference type="PROSITE-ProRule" id="PRU00983"/>
    </source>
</evidence>
<dbReference type="InterPro" id="IPR001452">
    <property type="entry name" value="SH3_domain"/>
</dbReference>
<dbReference type="SUPFAM" id="SSF48371">
    <property type="entry name" value="ARM repeat"/>
    <property type="match status" value="1"/>
</dbReference>
<dbReference type="GO" id="GO:0031267">
    <property type="term" value="F:small GTPase binding"/>
    <property type="evidence" value="ECO:0007669"/>
    <property type="project" value="TreeGrafter"/>
</dbReference>
<feature type="domain" description="SH3" evidence="7">
    <location>
        <begin position="8"/>
        <end position="69"/>
    </location>
</feature>
<feature type="domain" description="C2 DOCK-type" evidence="8">
    <location>
        <begin position="420"/>
        <end position="598"/>
    </location>
</feature>
<keyword evidence="2 5" id="KW-0728">SH3 domain</keyword>
<dbReference type="InterPro" id="IPR042455">
    <property type="entry name" value="DOCK_N_sub1"/>
</dbReference>
<comment type="similarity">
    <text evidence="6">Belongs to the DOCK family.</text>
</comment>
<dbReference type="InterPro" id="IPR035892">
    <property type="entry name" value="C2_domain_sf"/>
</dbReference>
<proteinExistence type="inferred from homology"/>
<name>A0AAW2I547_9NEOP</name>
<evidence type="ECO:0000259" key="8">
    <source>
        <dbReference type="PROSITE" id="PS51650"/>
    </source>
</evidence>
<dbReference type="GO" id="GO:0007520">
    <property type="term" value="P:myoblast fusion"/>
    <property type="evidence" value="ECO:0007669"/>
    <property type="project" value="TreeGrafter"/>
</dbReference>
<dbReference type="CDD" id="cd08694">
    <property type="entry name" value="C2_Dock-A"/>
    <property type="match status" value="1"/>
</dbReference>
<evidence type="ECO:0000259" key="7">
    <source>
        <dbReference type="PROSITE" id="PS50002"/>
    </source>
</evidence>
<gene>
    <name evidence="9" type="ORF">PYX00_004139</name>
</gene>